<dbReference type="PANTHER" id="PTHR34983:SF2">
    <property type="entry name" value="ENDO-BETA-1,4-GALACTANASE"/>
    <property type="match status" value="1"/>
</dbReference>
<dbReference type="Proteomes" id="UP000284277">
    <property type="component" value="Unassembled WGS sequence"/>
</dbReference>
<name>A0A419T0U8_9FIRM</name>
<evidence type="ECO:0000256" key="4">
    <source>
        <dbReference type="RuleBase" id="RU361192"/>
    </source>
</evidence>
<gene>
    <name evidence="5" type="ORF">BET01_04075</name>
</gene>
<dbReference type="GO" id="GO:0015926">
    <property type="term" value="F:glucosidase activity"/>
    <property type="evidence" value="ECO:0007669"/>
    <property type="project" value="InterPro"/>
</dbReference>
<dbReference type="RefSeq" id="WP_158585050.1">
    <property type="nucleotide sequence ID" value="NZ_MCIA01000023.1"/>
</dbReference>
<dbReference type="InterPro" id="IPR017853">
    <property type="entry name" value="GH"/>
</dbReference>
<dbReference type="SUPFAM" id="SSF51445">
    <property type="entry name" value="(Trans)glycosidases"/>
    <property type="match status" value="1"/>
</dbReference>
<dbReference type="AlphaFoldDB" id="A0A419T0U8"/>
<feature type="signal peptide" evidence="4">
    <location>
        <begin position="1"/>
        <end position="27"/>
    </location>
</feature>
<dbReference type="Pfam" id="PF07745">
    <property type="entry name" value="Glyco_hydro_53"/>
    <property type="match status" value="1"/>
</dbReference>
<dbReference type="Gene3D" id="3.20.20.80">
    <property type="entry name" value="Glycosidases"/>
    <property type="match status" value="1"/>
</dbReference>
<keyword evidence="6" id="KW-1185">Reference proteome</keyword>
<comment type="catalytic activity">
    <reaction evidence="4">
        <text>The enzyme specifically hydrolyzes (1-&gt;4)-beta-D-galactosidic linkages in type I arabinogalactans.</text>
        <dbReference type="EC" id="3.2.1.89"/>
    </reaction>
</comment>
<dbReference type="GO" id="GO:0045490">
    <property type="term" value="P:pectin catabolic process"/>
    <property type="evidence" value="ECO:0007669"/>
    <property type="project" value="TreeGrafter"/>
</dbReference>
<keyword evidence="3 4" id="KW-0326">Glycosidase</keyword>
<evidence type="ECO:0000313" key="6">
    <source>
        <dbReference type="Proteomes" id="UP000284277"/>
    </source>
</evidence>
<dbReference type="InterPro" id="IPR011683">
    <property type="entry name" value="Glyco_hydro_53"/>
</dbReference>
<proteinExistence type="inferred from homology"/>
<evidence type="ECO:0000256" key="2">
    <source>
        <dbReference type="ARBA" id="ARBA00022801"/>
    </source>
</evidence>
<sequence length="441" mass="47953">MGEKRKWKWVTTSVTLAFSLIASAAMAFQANCEVEAAQKQTGITEGFIRGVDISSIVAFEEMGQKFYYANGNQGDMFDILKDGGVNYIRVRVWNDPYDTQSKLGYGGGNSDISKAIKIGQRAKAHGMRLLVDFQYSDFWADPAKQYAPKAWKDYTPGQKANAVYDFTYNSLSKLLSAGVDVGMVQIGNETMGTMAGMGGLYDGTWNLTTGVGAAMQKGCGAVDAINKQYGLSGNKAILKALHFTDPNTTASWYAEQAALQRINYDVFAVSAYPFWHGSPDELAASLKSVAKTYNKKVMVAETAYPYTFANADATGNNVSSLKDMSYSGYDVSVAGQKKAIEAVFMAVASVNMQEGTQGYGLGGFYWEPAWIGADVKKSGRYGTGFASKVSGNYELLFHDKVIEYATEDKGSSWDNMAMFDSKGKALDSLQVFCKIKDAASH</sequence>
<keyword evidence="4" id="KW-0732">Signal</keyword>
<comment type="similarity">
    <text evidence="1 4">Belongs to the glycosyl hydrolase 53 family.</text>
</comment>
<evidence type="ECO:0000256" key="1">
    <source>
        <dbReference type="ARBA" id="ARBA00010687"/>
    </source>
</evidence>
<dbReference type="EC" id="3.2.1.89" evidence="4"/>
<evidence type="ECO:0000313" key="5">
    <source>
        <dbReference type="EMBL" id="RKD31041.1"/>
    </source>
</evidence>
<feature type="chain" id="PRO_5018813225" description="Arabinogalactan endo-beta-1,4-galactanase" evidence="4">
    <location>
        <begin position="28"/>
        <end position="441"/>
    </location>
</feature>
<organism evidence="5 6">
    <name type="scientific">Lacrimispora algidixylanolytica</name>
    <dbReference type="NCBI Taxonomy" id="94868"/>
    <lineage>
        <taxon>Bacteria</taxon>
        <taxon>Bacillati</taxon>
        <taxon>Bacillota</taxon>
        <taxon>Clostridia</taxon>
        <taxon>Lachnospirales</taxon>
        <taxon>Lachnospiraceae</taxon>
        <taxon>Lacrimispora</taxon>
    </lineage>
</organism>
<evidence type="ECO:0000256" key="3">
    <source>
        <dbReference type="ARBA" id="ARBA00023295"/>
    </source>
</evidence>
<comment type="caution">
    <text evidence="5">The sequence shown here is derived from an EMBL/GenBank/DDBJ whole genome shotgun (WGS) entry which is preliminary data.</text>
</comment>
<accession>A0A419T0U8</accession>
<reference evidence="5 6" key="1">
    <citation type="submission" date="2016-08" db="EMBL/GenBank/DDBJ databases">
        <title>A new outlook on sporulation: Clostridium algidixylanolyticum.</title>
        <authorList>
            <person name="Poppleton D.I."/>
            <person name="Gribaldo S."/>
        </authorList>
    </citation>
    <scope>NUCLEOTIDE SEQUENCE [LARGE SCALE GENOMIC DNA]</scope>
    <source>
        <strain evidence="5 6">SPL73</strain>
    </source>
</reference>
<dbReference type="GO" id="GO:0031218">
    <property type="term" value="F:arabinogalactan endo-1,4-beta-galactosidase activity"/>
    <property type="evidence" value="ECO:0007669"/>
    <property type="project" value="UniProtKB-EC"/>
</dbReference>
<dbReference type="EMBL" id="MCIA01000023">
    <property type="protein sequence ID" value="RKD31041.1"/>
    <property type="molecule type" value="Genomic_DNA"/>
</dbReference>
<keyword evidence="2 4" id="KW-0378">Hydrolase</keyword>
<protein>
    <recommendedName>
        <fullName evidence="4">Arabinogalactan endo-beta-1,4-galactanase</fullName>
        <ecNumber evidence="4">3.2.1.89</ecNumber>
    </recommendedName>
</protein>
<dbReference type="PANTHER" id="PTHR34983">
    <property type="entry name" value="ARABINOGALACTAN ENDO-BETA-1,4-GALACTANASE A"/>
    <property type="match status" value="1"/>
</dbReference>
<dbReference type="OrthoDB" id="9768786at2"/>